<evidence type="ECO:0000313" key="1">
    <source>
        <dbReference type="EMBL" id="GLR03874.1"/>
    </source>
</evidence>
<proteinExistence type="predicted"/>
<accession>A0ABQ5Y1L3</accession>
<protein>
    <submittedName>
        <fullName evidence="1">Uncharacterized protein</fullName>
    </submittedName>
</protein>
<dbReference type="EMBL" id="BSOE01000019">
    <property type="protein sequence ID" value="GLR03874.1"/>
    <property type="molecule type" value="Genomic_DNA"/>
</dbReference>
<keyword evidence="2" id="KW-1185">Reference proteome</keyword>
<reference evidence="2" key="1">
    <citation type="journal article" date="2019" name="Int. J. Syst. Evol. Microbiol.">
        <title>The Global Catalogue of Microorganisms (GCM) 10K type strain sequencing project: providing services to taxonomists for standard genome sequencing and annotation.</title>
        <authorList>
            <consortium name="The Broad Institute Genomics Platform"/>
            <consortium name="The Broad Institute Genome Sequencing Center for Infectious Disease"/>
            <person name="Wu L."/>
            <person name="Ma J."/>
        </authorList>
    </citation>
    <scope>NUCLEOTIDE SEQUENCE [LARGE SCALE GENOMIC DNA]</scope>
    <source>
        <strain evidence="2">NBRC 110633</strain>
    </source>
</reference>
<evidence type="ECO:0000313" key="2">
    <source>
        <dbReference type="Proteomes" id="UP001156669"/>
    </source>
</evidence>
<gene>
    <name evidence="1" type="ORF">GCM10007906_14610</name>
</gene>
<organism evidence="1 2">
    <name type="scientific">Vibrio hyugaensis</name>
    <dbReference type="NCBI Taxonomy" id="1534743"/>
    <lineage>
        <taxon>Bacteria</taxon>
        <taxon>Pseudomonadati</taxon>
        <taxon>Pseudomonadota</taxon>
        <taxon>Gammaproteobacteria</taxon>
        <taxon>Vibrionales</taxon>
        <taxon>Vibrionaceae</taxon>
        <taxon>Vibrio</taxon>
    </lineage>
</organism>
<sequence length="76" mass="8456">MGFVSLLSMENLEPTKLSHGLVIAKRPIATEAFQNENLPEAQLARNLDIIESFIFKPLAEINSITFGVELSNVDLR</sequence>
<comment type="caution">
    <text evidence="1">The sequence shown here is derived from an EMBL/GenBank/DDBJ whole genome shotgun (WGS) entry which is preliminary data.</text>
</comment>
<dbReference type="Proteomes" id="UP001156669">
    <property type="component" value="Unassembled WGS sequence"/>
</dbReference>
<name>A0ABQ5Y1L3_9VIBR</name>